<dbReference type="InterPro" id="IPR013868">
    <property type="entry name" value="Cut8/Sts1_fam"/>
</dbReference>
<dbReference type="Proteomes" id="UP001153620">
    <property type="component" value="Chromosome 1"/>
</dbReference>
<protein>
    <submittedName>
        <fullName evidence="5">Uncharacterized protein</fullName>
    </submittedName>
</protein>
<organism evidence="5 6">
    <name type="scientific">Chironomus riparius</name>
    <dbReference type="NCBI Taxonomy" id="315576"/>
    <lineage>
        <taxon>Eukaryota</taxon>
        <taxon>Metazoa</taxon>
        <taxon>Ecdysozoa</taxon>
        <taxon>Arthropoda</taxon>
        <taxon>Hexapoda</taxon>
        <taxon>Insecta</taxon>
        <taxon>Pterygota</taxon>
        <taxon>Neoptera</taxon>
        <taxon>Endopterygota</taxon>
        <taxon>Diptera</taxon>
        <taxon>Nematocera</taxon>
        <taxon>Chironomoidea</taxon>
        <taxon>Chironomidae</taxon>
        <taxon>Chironominae</taxon>
        <taxon>Chironomus</taxon>
    </lineage>
</organism>
<dbReference type="PANTHER" id="PTHR28032:SF1">
    <property type="entry name" value="FI02826P"/>
    <property type="match status" value="1"/>
</dbReference>
<name>A0A9N9RMK1_9DIPT</name>
<dbReference type="GO" id="GO:0070628">
    <property type="term" value="F:proteasome binding"/>
    <property type="evidence" value="ECO:0007669"/>
    <property type="project" value="TreeGrafter"/>
</dbReference>
<dbReference type="GO" id="GO:0031144">
    <property type="term" value="P:proteasome localization"/>
    <property type="evidence" value="ECO:0007669"/>
    <property type="project" value="InterPro"/>
</dbReference>
<dbReference type="AlphaFoldDB" id="A0A9N9RMK1"/>
<evidence type="ECO:0000256" key="4">
    <source>
        <dbReference type="SAM" id="MobiDB-lite"/>
    </source>
</evidence>
<comment type="subcellular location">
    <subcellularLocation>
        <location evidence="1">Nucleus</location>
    </subcellularLocation>
</comment>
<evidence type="ECO:0000256" key="1">
    <source>
        <dbReference type="ARBA" id="ARBA00004123"/>
    </source>
</evidence>
<gene>
    <name evidence="5" type="ORF">CHIRRI_LOCUS2643</name>
</gene>
<dbReference type="GO" id="GO:0031965">
    <property type="term" value="C:nuclear membrane"/>
    <property type="evidence" value="ECO:0007669"/>
    <property type="project" value="TreeGrafter"/>
</dbReference>
<feature type="compositionally biased region" description="Low complexity" evidence="4">
    <location>
        <begin position="96"/>
        <end position="105"/>
    </location>
</feature>
<evidence type="ECO:0000256" key="2">
    <source>
        <dbReference type="ARBA" id="ARBA00006199"/>
    </source>
</evidence>
<evidence type="ECO:0000256" key="3">
    <source>
        <dbReference type="ARBA" id="ARBA00023242"/>
    </source>
</evidence>
<sequence length="374" mass="42850">MNFSRINLQPSNTSRLIEMALRELHIERDPNMDDTVEYVEVDDHDFVHRRRTVDERVLTPRTAQLENSLSEHLNSSIPSLDEIVIRQRGRQKKPSKISWSPIKSPFKTPTKNTLHMSLLSPSPAKKLFSNNNNSSMVLRNSPRKRIFADSQNDQDSACSSTPYATPTKRLKFIEDRPMNAINPEVSLQTLLKGLSQDQLIEIISGMSNKDLQIEKTIRDNLPLPDIRPYEEELCELRKNITKSSPRSRLSIQSKSDGAAFSRASVHLTAFKRAIINHCKVLRDSQHFDALVDYVMMSWTYVRGLPIWDEANHNLIRKDCFKLLTLHARHSIKHGGISLGSERIKNFRNKLKSMVIDFDELDKCKEAVNALAAKV</sequence>
<keyword evidence="6" id="KW-1185">Reference proteome</keyword>
<dbReference type="GO" id="GO:0071630">
    <property type="term" value="P:nuclear protein quality control by the ubiquitin-proteasome system"/>
    <property type="evidence" value="ECO:0007669"/>
    <property type="project" value="InterPro"/>
</dbReference>
<proteinExistence type="inferred from homology"/>
<dbReference type="OrthoDB" id="10061064at2759"/>
<keyword evidence="3" id="KW-0539">Nucleus</keyword>
<accession>A0A9N9RMK1</accession>
<evidence type="ECO:0000313" key="5">
    <source>
        <dbReference type="EMBL" id="CAG9799682.1"/>
    </source>
</evidence>
<comment type="similarity">
    <text evidence="2">Belongs to the cut8/STS1 family.</text>
</comment>
<reference evidence="5" key="2">
    <citation type="submission" date="2022-10" db="EMBL/GenBank/DDBJ databases">
        <authorList>
            <consortium name="ENA_rothamsted_submissions"/>
            <consortium name="culmorum"/>
            <person name="King R."/>
        </authorList>
    </citation>
    <scope>NUCLEOTIDE SEQUENCE</scope>
</reference>
<evidence type="ECO:0000313" key="6">
    <source>
        <dbReference type="Proteomes" id="UP001153620"/>
    </source>
</evidence>
<feature type="region of interest" description="Disordered" evidence="4">
    <location>
        <begin position="87"/>
        <end position="106"/>
    </location>
</feature>
<dbReference type="Gene3D" id="1.20.58.1590">
    <property type="entry name" value="Tethering factor for nuclear proteasome Cut8/Sts1"/>
    <property type="match status" value="1"/>
</dbReference>
<dbReference type="InterPro" id="IPR038422">
    <property type="entry name" value="Cut8/Sts1_sf"/>
</dbReference>
<dbReference type="Pfam" id="PF08559">
    <property type="entry name" value="Cut8"/>
    <property type="match status" value="1"/>
</dbReference>
<reference evidence="5" key="1">
    <citation type="submission" date="2022-01" db="EMBL/GenBank/DDBJ databases">
        <authorList>
            <person name="King R."/>
        </authorList>
    </citation>
    <scope>NUCLEOTIDE SEQUENCE</scope>
</reference>
<dbReference type="EMBL" id="OU895877">
    <property type="protein sequence ID" value="CAG9799682.1"/>
    <property type="molecule type" value="Genomic_DNA"/>
</dbReference>
<dbReference type="PANTHER" id="PTHR28032">
    <property type="entry name" value="FI02826P"/>
    <property type="match status" value="1"/>
</dbReference>